<name>A0A0D0TYF0_9TREE</name>
<evidence type="ECO:0000256" key="3">
    <source>
        <dbReference type="ARBA" id="ARBA00022763"/>
    </source>
</evidence>
<feature type="compositionally biased region" description="Basic and acidic residues" evidence="8">
    <location>
        <begin position="281"/>
        <end position="299"/>
    </location>
</feature>
<protein>
    <recommendedName>
        <fullName evidence="7">Structure-specific endonuclease subunit SLX4</fullName>
    </recommendedName>
</protein>
<keyword evidence="6" id="KW-0539">Nucleus</keyword>
<organism evidence="9 10">
    <name type="scientific">Cryptococcus deuterogattii Ram5</name>
    <dbReference type="NCBI Taxonomy" id="1296110"/>
    <lineage>
        <taxon>Eukaryota</taxon>
        <taxon>Fungi</taxon>
        <taxon>Dikarya</taxon>
        <taxon>Basidiomycota</taxon>
        <taxon>Agaricomycotina</taxon>
        <taxon>Tremellomycetes</taxon>
        <taxon>Tremellales</taxon>
        <taxon>Cryptococcaceae</taxon>
        <taxon>Cryptococcus</taxon>
        <taxon>Cryptococcus gattii species complex</taxon>
    </lineage>
</organism>
<feature type="compositionally biased region" description="Low complexity" evidence="8">
    <location>
        <begin position="1"/>
        <end position="16"/>
    </location>
</feature>
<evidence type="ECO:0000256" key="1">
    <source>
        <dbReference type="ARBA" id="ARBA00004123"/>
    </source>
</evidence>
<feature type="compositionally biased region" description="Polar residues" evidence="8">
    <location>
        <begin position="89"/>
        <end position="98"/>
    </location>
</feature>
<dbReference type="GO" id="GO:0006260">
    <property type="term" value="P:DNA replication"/>
    <property type="evidence" value="ECO:0007669"/>
    <property type="project" value="InterPro"/>
</dbReference>
<keyword evidence="10" id="KW-1185">Reference proteome</keyword>
<feature type="compositionally biased region" description="Polar residues" evidence="8">
    <location>
        <begin position="266"/>
        <end position="280"/>
    </location>
</feature>
<feature type="region of interest" description="Disordered" evidence="8">
    <location>
        <begin position="1"/>
        <end position="63"/>
    </location>
</feature>
<feature type="compositionally biased region" description="Basic and acidic residues" evidence="8">
    <location>
        <begin position="405"/>
        <end position="416"/>
    </location>
</feature>
<feature type="region of interest" description="Disordered" evidence="8">
    <location>
        <begin position="89"/>
        <end position="149"/>
    </location>
</feature>
<proteinExistence type="inferred from homology"/>
<keyword evidence="4" id="KW-0233">DNA recombination</keyword>
<evidence type="ECO:0000256" key="8">
    <source>
        <dbReference type="SAM" id="MobiDB-lite"/>
    </source>
</evidence>
<keyword evidence="5" id="KW-0234">DNA repair</keyword>
<dbReference type="AlphaFoldDB" id="A0A0D0TYF0"/>
<evidence type="ECO:0000313" key="9">
    <source>
        <dbReference type="EMBL" id="KIR40928.1"/>
    </source>
</evidence>
<evidence type="ECO:0000256" key="2">
    <source>
        <dbReference type="ARBA" id="ARBA00006661"/>
    </source>
</evidence>
<feature type="compositionally biased region" description="Basic and acidic residues" evidence="8">
    <location>
        <begin position="111"/>
        <end position="120"/>
    </location>
</feature>
<dbReference type="GO" id="GO:0006310">
    <property type="term" value="P:DNA recombination"/>
    <property type="evidence" value="ECO:0007669"/>
    <property type="project" value="UniProtKB-KW"/>
</dbReference>
<evidence type="ECO:0000256" key="5">
    <source>
        <dbReference type="ARBA" id="ARBA00023204"/>
    </source>
</evidence>
<gene>
    <name evidence="9" type="ORF">I313_02874</name>
</gene>
<dbReference type="OrthoDB" id="5576441at2759"/>
<feature type="region of interest" description="Disordered" evidence="8">
    <location>
        <begin position="669"/>
        <end position="689"/>
    </location>
</feature>
<dbReference type="HOGENOM" id="CLU_364466_0_0_1"/>
<dbReference type="EMBL" id="KN847901">
    <property type="protein sequence ID" value="KIR40928.1"/>
    <property type="molecule type" value="Genomic_DNA"/>
</dbReference>
<reference evidence="9 10" key="1">
    <citation type="submission" date="2015-01" db="EMBL/GenBank/DDBJ databases">
        <title>The Genome Sequence of Cryptococcus gattii Ram5.</title>
        <authorList>
            <consortium name="The Broad Institute Genomics Platform"/>
            <person name="Cuomo C."/>
            <person name="Litvintseva A."/>
            <person name="Chen Y."/>
            <person name="Heitman J."/>
            <person name="Sun S."/>
            <person name="Springer D."/>
            <person name="Dromer F."/>
            <person name="Young S."/>
            <person name="Zeng Q."/>
            <person name="Gargeya S."/>
            <person name="Abouelleil A."/>
            <person name="Alvarado L."/>
            <person name="Chapman S.B."/>
            <person name="Gainer-Dewar J."/>
            <person name="Goldberg J."/>
            <person name="Griggs A."/>
            <person name="Gujja S."/>
            <person name="Hansen M."/>
            <person name="Howarth C."/>
            <person name="Imamovic A."/>
            <person name="Larimer J."/>
            <person name="Murphy C."/>
            <person name="Naylor J."/>
            <person name="Pearson M."/>
            <person name="Priest M."/>
            <person name="Roberts A."/>
            <person name="Saif S."/>
            <person name="Shea T."/>
            <person name="Sykes S."/>
            <person name="Wortman J."/>
            <person name="Nusbaum C."/>
            <person name="Birren B."/>
        </authorList>
    </citation>
    <scope>NUCLEOTIDE SEQUENCE [LARGE SCALE GENOMIC DNA]</scope>
    <source>
        <strain evidence="9 10">Ram5</strain>
    </source>
</reference>
<feature type="region of interest" description="Disordered" evidence="8">
    <location>
        <begin position="336"/>
        <end position="424"/>
    </location>
</feature>
<evidence type="ECO:0000313" key="10">
    <source>
        <dbReference type="Proteomes" id="UP000053392"/>
    </source>
</evidence>
<keyword evidence="3" id="KW-0227">DNA damage</keyword>
<feature type="compositionally biased region" description="Polar residues" evidence="8">
    <location>
        <begin position="245"/>
        <end position="258"/>
    </location>
</feature>
<feature type="region of interest" description="Disordered" evidence="8">
    <location>
        <begin position="447"/>
        <end position="466"/>
    </location>
</feature>
<evidence type="ECO:0000256" key="4">
    <source>
        <dbReference type="ARBA" id="ARBA00023172"/>
    </source>
</evidence>
<dbReference type="InterPro" id="IPR018574">
    <property type="entry name" value="Structure-sp_endonuc_su_Slx4"/>
</dbReference>
<dbReference type="GO" id="GO:0006281">
    <property type="term" value="P:DNA repair"/>
    <property type="evidence" value="ECO:0007669"/>
    <property type="project" value="UniProtKB-KW"/>
</dbReference>
<feature type="region of interest" description="Disordered" evidence="8">
    <location>
        <begin position="239"/>
        <end position="313"/>
    </location>
</feature>
<evidence type="ECO:0000256" key="6">
    <source>
        <dbReference type="ARBA" id="ARBA00023242"/>
    </source>
</evidence>
<feature type="compositionally biased region" description="Polar residues" evidence="8">
    <location>
        <begin position="304"/>
        <end position="313"/>
    </location>
</feature>
<dbReference type="Proteomes" id="UP000053392">
    <property type="component" value="Unassembled WGS sequence"/>
</dbReference>
<dbReference type="GO" id="GO:0033557">
    <property type="term" value="C:Slx1-Slx4 complex"/>
    <property type="evidence" value="ECO:0007669"/>
    <property type="project" value="InterPro"/>
</dbReference>
<accession>A0A0D0TYF0</accession>
<feature type="compositionally biased region" description="Low complexity" evidence="8">
    <location>
        <begin position="360"/>
        <end position="378"/>
    </location>
</feature>
<dbReference type="Pfam" id="PF09494">
    <property type="entry name" value="Slx4"/>
    <property type="match status" value="1"/>
</dbReference>
<comment type="subcellular location">
    <subcellularLocation>
        <location evidence="1">Nucleus</location>
    </subcellularLocation>
</comment>
<sequence length="766" mass="85356">MPPRLSTHVSTSSTSSDEPVYLDCPPSFNSAPFRRRNASIPSATKSSNRKLRTKTFVVSDDDDEPEFIGGVLGGLAQKYRFKQVSHSAATGNLSQSTEEMSRHSSKNSAKRNSDISERSEAISSPSAKTLGRSDNLPKQPGSHALLPDLGLEPEPIPEWLGRTSVLLQLHACPICKLGWKGKESGIARWRHMTICRPPFYRPPNTPPNLQQLIHNALSSRTEPSSLLEWHTRSLTNDVDCFPTEKSPSASKKPNTRNASKGRRPRNVSTITGLTSVTNVHPSDDRGEGWEEEVSSRVRDWIGPSSPSTSSENDNVLIQLSPSNESIWSASQIRAQDDDYFPPTQPFDASSLAQAYPRPGSSPFSFRSSNSSRVSNMSPHGSRPLAQREILIPASDSEDEDIGDNEPVKDSFSEKGCRISPNQMTDTAFDDEDAYQRPFRSWRDLCTAGNPSQRTLRPTEAQDESLFPQKKDHQNKSVVFSPYSKSYALTLGTEESPTKDGECEGFDFDIKQDGAILTWAGNSSVHHDHDILQKNEADTPSVFSSFTVDSILEYSNVTDSELSKLGWEEENGFSSIEEEVLEGICGREERRRDLRMPDYDSWHVKALQLLTADYGYRSVKDRSSLVRIATECWKALNPLEAEASEGSMSSGERICLGNGYLQVSEDDGNYDQKQCKGGSSEGEGSNKGKSNDNVVDLYDQFHDIIVNDHDLYLRILHYEPIAFDEMVIKAIASGITRRGWKKELKNYLDLQSVTYFTGDPTSRRGWR</sequence>
<comment type="similarity">
    <text evidence="2">Belongs to the SLX4 family.</text>
</comment>
<evidence type="ECO:0000256" key="7">
    <source>
        <dbReference type="ARBA" id="ARBA00029496"/>
    </source>
</evidence>